<name>A0A7U4QKY6_DESA2</name>
<dbReference type="EMBL" id="CP013015">
    <property type="protein sequence ID" value="AMM41270.1"/>
    <property type="molecule type" value="Genomic_DNA"/>
</dbReference>
<protein>
    <recommendedName>
        <fullName evidence="3">Signal transduction histidine kinase dimerisation/phosphoacceptor domain-containing protein</fullName>
    </recommendedName>
</protein>
<gene>
    <name evidence="1" type="ORF">HS1_001471</name>
</gene>
<dbReference type="Gene3D" id="1.10.287.130">
    <property type="match status" value="1"/>
</dbReference>
<evidence type="ECO:0000313" key="1">
    <source>
        <dbReference type="EMBL" id="AMM41270.1"/>
    </source>
</evidence>
<evidence type="ECO:0008006" key="3">
    <source>
        <dbReference type="Google" id="ProtNLM"/>
    </source>
</evidence>
<dbReference type="Proteomes" id="UP000070560">
    <property type="component" value="Chromosome"/>
</dbReference>
<dbReference type="KEGG" id="daw:HS1_001471"/>
<dbReference type="AlphaFoldDB" id="A0A7U4QKY6"/>
<organism evidence="1 2">
    <name type="scientific">Desulfofervidus auxilii</name>
    <dbReference type="NCBI Taxonomy" id="1621989"/>
    <lineage>
        <taxon>Bacteria</taxon>
        <taxon>Pseudomonadati</taxon>
        <taxon>Thermodesulfobacteriota</taxon>
        <taxon>Candidatus Desulfofervidia</taxon>
        <taxon>Candidatus Desulfofervidales</taxon>
        <taxon>Candidatus Desulfofervidaceae</taxon>
        <taxon>Candidatus Desulfofervidus</taxon>
    </lineage>
</organism>
<proteinExistence type="predicted"/>
<reference evidence="1 2" key="1">
    <citation type="submission" date="2015-10" db="EMBL/GenBank/DDBJ databases">
        <title>Candidatus Desulfofervidus auxilii, a hydrogenotrophic sulfate-reducing bacterium involved in the thermophilic anaerobic oxidation of methane.</title>
        <authorList>
            <person name="Krukenberg V."/>
            <person name="Richter M."/>
            <person name="Wegener G."/>
        </authorList>
    </citation>
    <scope>NUCLEOTIDE SEQUENCE [LARGE SCALE GENOMIC DNA]</scope>
    <source>
        <strain evidence="1 2">HS1</strain>
    </source>
</reference>
<accession>A0A7U4QKY6</accession>
<evidence type="ECO:0000313" key="2">
    <source>
        <dbReference type="Proteomes" id="UP000070560"/>
    </source>
</evidence>
<keyword evidence="2" id="KW-1185">Reference proteome</keyword>
<dbReference type="RefSeq" id="WP_066063061.1">
    <property type="nucleotide sequence ID" value="NZ_CP013015.1"/>
</dbReference>
<sequence>MKLSYSGHKCIEAIQIQRMEAISFLAAGLSHDINNLLMGVLHYTYAIERMNFNMIYRMLDILIKLKFNDSRWKQNKT</sequence>